<comment type="caution">
    <text evidence="2">The sequence shown here is derived from an EMBL/GenBank/DDBJ whole genome shotgun (WGS) entry which is preliminary data.</text>
</comment>
<dbReference type="EMBL" id="AWUY01000229">
    <property type="protein sequence ID" value="ERJ72934.1"/>
    <property type="molecule type" value="Genomic_DNA"/>
</dbReference>
<feature type="transmembrane region" description="Helical" evidence="1">
    <location>
        <begin position="12"/>
        <end position="32"/>
    </location>
</feature>
<gene>
    <name evidence="2" type="ORF">HMPREF0653_02277</name>
</gene>
<evidence type="ECO:0000256" key="1">
    <source>
        <dbReference type="SAM" id="Phobius"/>
    </source>
</evidence>
<dbReference type="Proteomes" id="UP000016660">
    <property type="component" value="Unassembled WGS sequence"/>
</dbReference>
<keyword evidence="1" id="KW-0472">Membrane</keyword>
<keyword evidence="1" id="KW-0812">Transmembrane</keyword>
<accession>A0ABP2Y4R8</accession>
<name>A0ABP2Y4R8_9BACT</name>
<protein>
    <submittedName>
        <fullName evidence="2">Uncharacterized protein</fullName>
    </submittedName>
</protein>
<keyword evidence="1" id="KW-1133">Transmembrane helix</keyword>
<sequence>MADMQKSNTYMWVFFKTLVKGLMTSALFFIYLQTKARFR</sequence>
<evidence type="ECO:0000313" key="2">
    <source>
        <dbReference type="EMBL" id="ERJ72934.1"/>
    </source>
</evidence>
<keyword evidence="3" id="KW-1185">Reference proteome</keyword>
<proteinExistence type="predicted"/>
<reference evidence="2 3" key="1">
    <citation type="submission" date="2013-06" db="EMBL/GenBank/DDBJ databases">
        <authorList>
            <person name="Weinstock G."/>
            <person name="Sodergren E."/>
            <person name="Lobos E.A."/>
            <person name="Fulton L."/>
            <person name="Fulton R."/>
            <person name="Courtney L."/>
            <person name="Fronick C."/>
            <person name="O'Laughlin M."/>
            <person name="Godfrey J."/>
            <person name="Wilson R.M."/>
            <person name="Miner T."/>
            <person name="Farmer C."/>
            <person name="Delehaunty K."/>
            <person name="Cordes M."/>
            <person name="Minx P."/>
            <person name="Tomlinson C."/>
            <person name="Chen J."/>
            <person name="Wollam A."/>
            <person name="Pepin K.H."/>
            <person name="Bhonagiri V."/>
            <person name="Zhang X."/>
            <person name="Warren W."/>
            <person name="Mitreva M."/>
            <person name="Mardis E.R."/>
            <person name="Wilson R.K."/>
        </authorList>
    </citation>
    <scope>NUCLEOTIDE SEQUENCE [LARGE SCALE GENOMIC DNA]</scope>
    <source>
        <strain evidence="2 3">ATCC 29426</strain>
    </source>
</reference>
<evidence type="ECO:0000313" key="3">
    <source>
        <dbReference type="Proteomes" id="UP000016660"/>
    </source>
</evidence>
<organism evidence="2 3">
    <name type="scientific">Prevotella disiens JCM 6334 = ATCC 29426</name>
    <dbReference type="NCBI Taxonomy" id="1235811"/>
    <lineage>
        <taxon>Bacteria</taxon>
        <taxon>Pseudomonadati</taxon>
        <taxon>Bacteroidota</taxon>
        <taxon>Bacteroidia</taxon>
        <taxon>Bacteroidales</taxon>
        <taxon>Prevotellaceae</taxon>
        <taxon>Prevotella</taxon>
    </lineage>
</organism>